<protein>
    <submittedName>
        <fullName evidence="2">Uncharacterized protein</fullName>
    </submittedName>
</protein>
<dbReference type="Proteomes" id="UP000054423">
    <property type="component" value="Unassembled WGS sequence"/>
</dbReference>
<gene>
    <name evidence="2" type="ORF">L917_14206</name>
</gene>
<accession>W2KMS3</accession>
<reference evidence="2" key="1">
    <citation type="submission" date="2013-11" db="EMBL/GenBank/DDBJ databases">
        <title>The Genome Sequence of Phytophthora parasitica CHvinca01.</title>
        <authorList>
            <consortium name="The Broad Institute Genomics Platform"/>
            <person name="Russ C."/>
            <person name="Tyler B."/>
            <person name="Panabieres F."/>
            <person name="Shan W."/>
            <person name="Tripathy S."/>
            <person name="Grunwald N."/>
            <person name="Machado M."/>
            <person name="Johnson C.S."/>
            <person name="Arredondo F."/>
            <person name="Hong C."/>
            <person name="Coffey M."/>
            <person name="Young S.K."/>
            <person name="Zeng Q."/>
            <person name="Gargeya S."/>
            <person name="Fitzgerald M."/>
            <person name="Abouelleil A."/>
            <person name="Alvarado L."/>
            <person name="Chapman S.B."/>
            <person name="Gainer-Dewar J."/>
            <person name="Goldberg J."/>
            <person name="Griggs A."/>
            <person name="Gujja S."/>
            <person name="Hansen M."/>
            <person name="Howarth C."/>
            <person name="Imamovic A."/>
            <person name="Ireland A."/>
            <person name="Larimer J."/>
            <person name="McCowan C."/>
            <person name="Murphy C."/>
            <person name="Pearson M."/>
            <person name="Poon T.W."/>
            <person name="Priest M."/>
            <person name="Roberts A."/>
            <person name="Saif S."/>
            <person name="Shea T."/>
            <person name="Sykes S."/>
            <person name="Wortman J."/>
            <person name="Nusbaum C."/>
            <person name="Birren B."/>
        </authorList>
    </citation>
    <scope>NUCLEOTIDE SEQUENCE [LARGE SCALE GENOMIC DNA]</scope>
    <source>
        <strain evidence="2">CHvinca01</strain>
    </source>
</reference>
<evidence type="ECO:0000256" key="1">
    <source>
        <dbReference type="SAM" id="MobiDB-lite"/>
    </source>
</evidence>
<dbReference type="AlphaFoldDB" id="W2KMS3"/>
<evidence type="ECO:0000313" key="2">
    <source>
        <dbReference type="EMBL" id="ETL86357.1"/>
    </source>
</evidence>
<feature type="region of interest" description="Disordered" evidence="1">
    <location>
        <begin position="1"/>
        <end position="33"/>
    </location>
</feature>
<dbReference type="EMBL" id="KI681323">
    <property type="protein sequence ID" value="ETL86357.1"/>
    <property type="molecule type" value="Genomic_DNA"/>
</dbReference>
<name>W2KMS3_PHYNI</name>
<organism evidence="2">
    <name type="scientific">Phytophthora nicotianae</name>
    <name type="common">Potato buckeye rot agent</name>
    <name type="synonym">Phytophthora parasitica</name>
    <dbReference type="NCBI Taxonomy" id="4792"/>
    <lineage>
        <taxon>Eukaryota</taxon>
        <taxon>Sar</taxon>
        <taxon>Stramenopiles</taxon>
        <taxon>Oomycota</taxon>
        <taxon>Peronosporomycetes</taxon>
        <taxon>Peronosporales</taxon>
        <taxon>Peronosporaceae</taxon>
        <taxon>Phytophthora</taxon>
    </lineage>
</organism>
<proteinExistence type="predicted"/>
<sequence length="33" mass="3768">MLAATREGNLRRTSRSPRALSVLRLLKPQPKNH</sequence>